<feature type="chain" id="PRO_5025626533" evidence="2">
    <location>
        <begin position="18"/>
        <end position="282"/>
    </location>
</feature>
<accession>A0A6A6FHZ2</accession>
<dbReference type="EMBL" id="ML992671">
    <property type="protein sequence ID" value="KAF2213030.1"/>
    <property type="molecule type" value="Genomic_DNA"/>
</dbReference>
<evidence type="ECO:0000256" key="2">
    <source>
        <dbReference type="SAM" id="SignalP"/>
    </source>
</evidence>
<organism evidence="3 4">
    <name type="scientific">Cercospora zeae-maydis SCOH1-5</name>
    <dbReference type="NCBI Taxonomy" id="717836"/>
    <lineage>
        <taxon>Eukaryota</taxon>
        <taxon>Fungi</taxon>
        <taxon>Dikarya</taxon>
        <taxon>Ascomycota</taxon>
        <taxon>Pezizomycotina</taxon>
        <taxon>Dothideomycetes</taxon>
        <taxon>Dothideomycetidae</taxon>
        <taxon>Mycosphaerellales</taxon>
        <taxon>Mycosphaerellaceae</taxon>
        <taxon>Cercospora</taxon>
    </lineage>
</organism>
<reference evidence="3" key="1">
    <citation type="journal article" date="2020" name="Stud. Mycol.">
        <title>101 Dothideomycetes genomes: a test case for predicting lifestyles and emergence of pathogens.</title>
        <authorList>
            <person name="Haridas S."/>
            <person name="Albert R."/>
            <person name="Binder M."/>
            <person name="Bloem J."/>
            <person name="Labutti K."/>
            <person name="Salamov A."/>
            <person name="Andreopoulos B."/>
            <person name="Baker S."/>
            <person name="Barry K."/>
            <person name="Bills G."/>
            <person name="Bluhm B."/>
            <person name="Cannon C."/>
            <person name="Castanera R."/>
            <person name="Culley D."/>
            <person name="Daum C."/>
            <person name="Ezra D."/>
            <person name="Gonzalez J."/>
            <person name="Henrissat B."/>
            <person name="Kuo A."/>
            <person name="Liang C."/>
            <person name="Lipzen A."/>
            <person name="Lutzoni F."/>
            <person name="Magnuson J."/>
            <person name="Mondo S."/>
            <person name="Nolan M."/>
            <person name="Ohm R."/>
            <person name="Pangilinan J."/>
            <person name="Park H.-J."/>
            <person name="Ramirez L."/>
            <person name="Alfaro M."/>
            <person name="Sun H."/>
            <person name="Tritt A."/>
            <person name="Yoshinaga Y."/>
            <person name="Zwiers L.-H."/>
            <person name="Turgeon B."/>
            <person name="Goodwin S."/>
            <person name="Spatafora J."/>
            <person name="Crous P."/>
            <person name="Grigoriev I."/>
        </authorList>
    </citation>
    <scope>NUCLEOTIDE SEQUENCE</scope>
    <source>
        <strain evidence="3">SCOH1-5</strain>
    </source>
</reference>
<proteinExistence type="predicted"/>
<gene>
    <name evidence="3" type="ORF">CERZMDRAFT_90544</name>
</gene>
<feature type="region of interest" description="Disordered" evidence="1">
    <location>
        <begin position="232"/>
        <end position="260"/>
    </location>
</feature>
<evidence type="ECO:0000313" key="4">
    <source>
        <dbReference type="Proteomes" id="UP000799539"/>
    </source>
</evidence>
<keyword evidence="4" id="KW-1185">Reference proteome</keyword>
<dbReference type="OrthoDB" id="3909290at2759"/>
<feature type="compositionally biased region" description="Low complexity" evidence="1">
    <location>
        <begin position="249"/>
        <end position="260"/>
    </location>
</feature>
<dbReference type="Proteomes" id="UP000799539">
    <property type="component" value="Unassembled WGS sequence"/>
</dbReference>
<evidence type="ECO:0000256" key="1">
    <source>
        <dbReference type="SAM" id="MobiDB-lite"/>
    </source>
</evidence>
<name>A0A6A6FHZ2_9PEZI</name>
<dbReference type="AlphaFoldDB" id="A0A6A6FHZ2"/>
<evidence type="ECO:0000313" key="3">
    <source>
        <dbReference type="EMBL" id="KAF2213030.1"/>
    </source>
</evidence>
<sequence>MWTTASLVLASAVLAGAQSNGLAAYLSSVCTPTNSSGHPDLNVPCNAVYAIQEQCIFGIDSKDLWNLKNSSLSEGEEGQVADSRSQTGGYDEPPMQSNDTQRVCICESQFWDQLAGCVACYQAHAPDAALRENLPPSRLTSASSSYCAASATATIGLADYLLKLGGDGLESATTASVATETSTVNFRDPIGNKTEASYYYTAAVTGSAAWSISQPTGESSASLTYTTTNIQDGQIRPTASMNNPDATHSRGSNRGDSDSSASRFDVVGAASLFGLVFLVAWL</sequence>
<protein>
    <submittedName>
        <fullName evidence="3">Uncharacterized protein</fullName>
    </submittedName>
</protein>
<feature type="signal peptide" evidence="2">
    <location>
        <begin position="1"/>
        <end position="17"/>
    </location>
</feature>
<keyword evidence="2" id="KW-0732">Signal</keyword>
<feature type="compositionally biased region" description="Polar residues" evidence="1">
    <location>
        <begin position="232"/>
        <end position="246"/>
    </location>
</feature>
<feature type="region of interest" description="Disordered" evidence="1">
    <location>
        <begin position="75"/>
        <end position="96"/>
    </location>
</feature>